<organism evidence="1">
    <name type="scientific">Arundo donax</name>
    <name type="common">Giant reed</name>
    <name type="synonym">Donax arundinaceus</name>
    <dbReference type="NCBI Taxonomy" id="35708"/>
    <lineage>
        <taxon>Eukaryota</taxon>
        <taxon>Viridiplantae</taxon>
        <taxon>Streptophyta</taxon>
        <taxon>Embryophyta</taxon>
        <taxon>Tracheophyta</taxon>
        <taxon>Spermatophyta</taxon>
        <taxon>Magnoliopsida</taxon>
        <taxon>Liliopsida</taxon>
        <taxon>Poales</taxon>
        <taxon>Poaceae</taxon>
        <taxon>PACMAD clade</taxon>
        <taxon>Arundinoideae</taxon>
        <taxon>Arundineae</taxon>
        <taxon>Arundo</taxon>
    </lineage>
</organism>
<name>A0A0A9C3V4_ARUDO</name>
<evidence type="ECO:0000313" key="1">
    <source>
        <dbReference type="EMBL" id="JAD70984.1"/>
    </source>
</evidence>
<reference evidence="1" key="2">
    <citation type="journal article" date="2015" name="Data Brief">
        <title>Shoot transcriptome of the giant reed, Arundo donax.</title>
        <authorList>
            <person name="Barrero R.A."/>
            <person name="Guerrero F.D."/>
            <person name="Moolhuijzen P."/>
            <person name="Goolsby J.A."/>
            <person name="Tidwell J."/>
            <person name="Bellgard S.E."/>
            <person name="Bellgard M.I."/>
        </authorList>
    </citation>
    <scope>NUCLEOTIDE SEQUENCE</scope>
    <source>
        <tissue evidence="1">Shoot tissue taken approximately 20 cm above the soil surface</tissue>
    </source>
</reference>
<protein>
    <submittedName>
        <fullName evidence="1">Uncharacterized protein</fullName>
    </submittedName>
</protein>
<sequence>MTTKSWNHKHNADTNFYNKQKKVVRNRCWLRGNTEHEPLASWWCYSYMDHLIFNICSIYKRYG</sequence>
<dbReference type="AlphaFoldDB" id="A0A0A9C3V4"/>
<dbReference type="EMBL" id="GBRH01226911">
    <property type="protein sequence ID" value="JAD70984.1"/>
    <property type="molecule type" value="Transcribed_RNA"/>
</dbReference>
<reference evidence="1" key="1">
    <citation type="submission" date="2014-09" db="EMBL/GenBank/DDBJ databases">
        <authorList>
            <person name="Magalhaes I.L.F."/>
            <person name="Oliveira U."/>
            <person name="Santos F.R."/>
            <person name="Vidigal T.H.D.A."/>
            <person name="Brescovit A.D."/>
            <person name="Santos A.J."/>
        </authorList>
    </citation>
    <scope>NUCLEOTIDE SEQUENCE</scope>
    <source>
        <tissue evidence="1">Shoot tissue taken approximately 20 cm above the soil surface</tissue>
    </source>
</reference>
<proteinExistence type="predicted"/>
<accession>A0A0A9C3V4</accession>